<reference evidence="2 3" key="1">
    <citation type="journal article" date="2024" name="Nat. Commun.">
        <title>Phylogenomics reveals the evolutionary origins of lichenization in chlorophyte algae.</title>
        <authorList>
            <person name="Puginier C."/>
            <person name="Libourel C."/>
            <person name="Otte J."/>
            <person name="Skaloud P."/>
            <person name="Haon M."/>
            <person name="Grisel S."/>
            <person name="Petersen M."/>
            <person name="Berrin J.G."/>
            <person name="Delaux P.M."/>
            <person name="Dal Grande F."/>
            <person name="Keller J."/>
        </authorList>
    </citation>
    <scope>NUCLEOTIDE SEQUENCE [LARGE SCALE GENOMIC DNA]</scope>
    <source>
        <strain evidence="2 3">SAG 2145</strain>
    </source>
</reference>
<evidence type="ECO:0000256" key="1">
    <source>
        <dbReference type="SAM" id="MobiDB-lite"/>
    </source>
</evidence>
<dbReference type="Proteomes" id="UP001438707">
    <property type="component" value="Unassembled WGS sequence"/>
</dbReference>
<evidence type="ECO:0000313" key="2">
    <source>
        <dbReference type="EMBL" id="KAK9825561.1"/>
    </source>
</evidence>
<organism evidence="2 3">
    <name type="scientific">Apatococcus lobatus</name>
    <dbReference type="NCBI Taxonomy" id="904363"/>
    <lineage>
        <taxon>Eukaryota</taxon>
        <taxon>Viridiplantae</taxon>
        <taxon>Chlorophyta</taxon>
        <taxon>core chlorophytes</taxon>
        <taxon>Trebouxiophyceae</taxon>
        <taxon>Chlorellales</taxon>
        <taxon>Chlorellaceae</taxon>
        <taxon>Apatococcus</taxon>
    </lineage>
</organism>
<keyword evidence="3" id="KW-1185">Reference proteome</keyword>
<accession>A0AAW1QWJ1</accession>
<feature type="region of interest" description="Disordered" evidence="1">
    <location>
        <begin position="111"/>
        <end position="160"/>
    </location>
</feature>
<dbReference type="AlphaFoldDB" id="A0AAW1QWJ1"/>
<sequence length="160" mass="15871">MAAWKVQEEHLGFEIEFVNGVFRVPAAKAVKEKLRYSLPQFINRPPKMRSVGLLESPAAAAAAAAPPAAAAAAAADPAPVAPAAEAAAAAVPDPAVGGQGLPAAAAAAAAPPAAAAAAAEPPPAQSPLKTLQAIRPCSTGSHASTRQARLDAQKMHQGPT</sequence>
<comment type="caution">
    <text evidence="2">The sequence shown here is derived from an EMBL/GenBank/DDBJ whole genome shotgun (WGS) entry which is preliminary data.</text>
</comment>
<protein>
    <submittedName>
        <fullName evidence="2">Uncharacterized protein</fullName>
    </submittedName>
</protein>
<gene>
    <name evidence="2" type="ORF">WJX74_006398</name>
</gene>
<dbReference type="EMBL" id="JALJOS010000024">
    <property type="protein sequence ID" value="KAK9825561.1"/>
    <property type="molecule type" value="Genomic_DNA"/>
</dbReference>
<evidence type="ECO:0000313" key="3">
    <source>
        <dbReference type="Proteomes" id="UP001438707"/>
    </source>
</evidence>
<feature type="compositionally biased region" description="Polar residues" evidence="1">
    <location>
        <begin position="138"/>
        <end position="147"/>
    </location>
</feature>
<name>A0AAW1QWJ1_9CHLO</name>
<proteinExistence type="predicted"/>